<dbReference type="InterPro" id="IPR051207">
    <property type="entry name" value="ComplexI_NDUFA9_subunit"/>
</dbReference>
<dbReference type="EMBL" id="JBDIZK010000009">
    <property type="protein sequence ID" value="MEN3748682.1"/>
    <property type="molecule type" value="Genomic_DNA"/>
</dbReference>
<dbReference type="Pfam" id="PF01370">
    <property type="entry name" value="Epimerase"/>
    <property type="match status" value="1"/>
</dbReference>
<dbReference type="RefSeq" id="WP_346247702.1">
    <property type="nucleotide sequence ID" value="NZ_JBDIZK010000009.1"/>
</dbReference>
<dbReference type="CDD" id="cd05271">
    <property type="entry name" value="NDUFA9_like_SDR_a"/>
    <property type="match status" value="1"/>
</dbReference>
<dbReference type="Proteomes" id="UP001427805">
    <property type="component" value="Unassembled WGS sequence"/>
</dbReference>
<dbReference type="PANTHER" id="PTHR12126:SF11">
    <property type="entry name" value="NADH DEHYDROGENASE [UBIQUINONE] 1 ALPHA SUBCOMPLEX SUBUNIT 9, MITOCHONDRIAL"/>
    <property type="match status" value="1"/>
</dbReference>
<organism evidence="2 3">
    <name type="scientific">Sphingomonas rustica</name>
    <dbReference type="NCBI Taxonomy" id="3103142"/>
    <lineage>
        <taxon>Bacteria</taxon>
        <taxon>Pseudomonadati</taxon>
        <taxon>Pseudomonadota</taxon>
        <taxon>Alphaproteobacteria</taxon>
        <taxon>Sphingomonadales</taxon>
        <taxon>Sphingomonadaceae</taxon>
        <taxon>Sphingomonas</taxon>
    </lineage>
</organism>
<comment type="caution">
    <text evidence="2">The sequence shown here is derived from an EMBL/GenBank/DDBJ whole genome shotgun (WGS) entry which is preliminary data.</text>
</comment>
<feature type="domain" description="NAD-dependent epimerase/dehydratase" evidence="1">
    <location>
        <begin position="7"/>
        <end position="214"/>
    </location>
</feature>
<proteinExistence type="predicted"/>
<evidence type="ECO:0000313" key="3">
    <source>
        <dbReference type="Proteomes" id="UP001427805"/>
    </source>
</evidence>
<dbReference type="PANTHER" id="PTHR12126">
    <property type="entry name" value="NADH-UBIQUINONE OXIDOREDUCTASE 39 KDA SUBUNIT-RELATED"/>
    <property type="match status" value="1"/>
</dbReference>
<dbReference type="InterPro" id="IPR001509">
    <property type="entry name" value="Epimerase_deHydtase"/>
</dbReference>
<evidence type="ECO:0000313" key="2">
    <source>
        <dbReference type="EMBL" id="MEN3748682.1"/>
    </source>
</evidence>
<keyword evidence="3" id="KW-1185">Reference proteome</keyword>
<dbReference type="Gene3D" id="3.40.50.720">
    <property type="entry name" value="NAD(P)-binding Rossmann-like Domain"/>
    <property type="match status" value="1"/>
</dbReference>
<protein>
    <submittedName>
        <fullName evidence="2">Complex I NDUFA9 subunit family protein</fullName>
    </submittedName>
</protein>
<accession>A0ABV0BAT3</accession>
<reference evidence="2 3" key="1">
    <citation type="submission" date="2024-05" db="EMBL/GenBank/DDBJ databases">
        <title>Sphingomonas sp. HF-S3 16S ribosomal RNA gene Genome sequencing and assembly.</title>
        <authorList>
            <person name="Lee H."/>
        </authorList>
    </citation>
    <scope>NUCLEOTIDE SEQUENCE [LARGE SCALE GENOMIC DNA]</scope>
    <source>
        <strain evidence="2 3">HF-S3</strain>
    </source>
</reference>
<sequence>MKDKLVTLIGGGGFVGRYVAQELLKAGARVRIAQRRPRDAWFVRTLGGLGQTQFVAADVGRPATIANALAGADAVVNLTGTFARNAYWQVHEAGARTIAKAASAAGVGAMVHFSAIGADPQSPAEYGQSKAAGETAVREAFPNATILRPSTLFGREDQFVNRFAGLIAAAPFGIVPVLRGEAKFQPAYVADVAEAVAVALADPGTHGGKTYELGGPEVLTMTELNRWIGHEIGRDPVLVEVPDAIGSILASLPGTPITSDQWKMLGRDTVVSSGAPGFEALGIEPQLLAAVAPAWLVRFRRNGRFGRRATA</sequence>
<dbReference type="InterPro" id="IPR036291">
    <property type="entry name" value="NAD(P)-bd_dom_sf"/>
</dbReference>
<evidence type="ECO:0000259" key="1">
    <source>
        <dbReference type="Pfam" id="PF01370"/>
    </source>
</evidence>
<name>A0ABV0BAT3_9SPHN</name>
<gene>
    <name evidence="2" type="ORF">TPR58_16015</name>
</gene>
<dbReference type="SUPFAM" id="SSF51735">
    <property type="entry name" value="NAD(P)-binding Rossmann-fold domains"/>
    <property type="match status" value="1"/>
</dbReference>